<evidence type="ECO:0000256" key="1">
    <source>
        <dbReference type="ARBA" id="ARBA00022842"/>
    </source>
</evidence>
<dbReference type="PANTHER" id="PTHR35901:SF1">
    <property type="entry name" value="EXONUCLEASE VAPC9"/>
    <property type="match status" value="1"/>
</dbReference>
<dbReference type="InterPro" id="IPR029060">
    <property type="entry name" value="PIN-like_dom_sf"/>
</dbReference>
<dbReference type="PANTHER" id="PTHR35901">
    <property type="entry name" value="RIBONUCLEASE VAPC3"/>
    <property type="match status" value="1"/>
</dbReference>
<dbReference type="InterPro" id="IPR051619">
    <property type="entry name" value="TypeII_TA_RNase_PINc/VapC"/>
</dbReference>
<name>H5S9J2_9ZZZZ</name>
<dbReference type="Pfam" id="PF01850">
    <property type="entry name" value="PIN"/>
    <property type="match status" value="1"/>
</dbReference>
<dbReference type="InterPro" id="IPR002716">
    <property type="entry name" value="PIN_dom"/>
</dbReference>
<feature type="domain" description="PIN" evidence="2">
    <location>
        <begin position="8"/>
        <end position="131"/>
    </location>
</feature>
<dbReference type="SUPFAM" id="SSF88723">
    <property type="entry name" value="PIN domain-like"/>
    <property type="match status" value="1"/>
</dbReference>
<dbReference type="InterPro" id="IPR044153">
    <property type="entry name" value="PIN_Pae0151-like"/>
</dbReference>
<gene>
    <name evidence="3" type="ORF">HGMM_F03C06C33</name>
</gene>
<dbReference type="EMBL" id="AP011640">
    <property type="protein sequence ID" value="BAL52828.1"/>
    <property type="molecule type" value="Genomic_DNA"/>
</dbReference>
<dbReference type="CDD" id="cd09873">
    <property type="entry name" value="PIN_Pae0151-like"/>
    <property type="match status" value="1"/>
</dbReference>
<evidence type="ECO:0000259" key="2">
    <source>
        <dbReference type="Pfam" id="PF01850"/>
    </source>
</evidence>
<evidence type="ECO:0000313" key="3">
    <source>
        <dbReference type="EMBL" id="BAL52828.1"/>
    </source>
</evidence>
<reference evidence="3" key="2">
    <citation type="journal article" date="2012" name="PLoS ONE">
        <title>A Deeply Branching Thermophilic Bacterium with an Ancient Acetyl-CoA Pathway Dominates a Subsurface Ecosystem.</title>
        <authorList>
            <person name="Takami H."/>
            <person name="Noguchi H."/>
            <person name="Takaki Y."/>
            <person name="Uchiyama I."/>
            <person name="Toyoda A."/>
            <person name="Nishi S."/>
            <person name="Chee G.-J."/>
            <person name="Arai W."/>
            <person name="Nunoura T."/>
            <person name="Itoh T."/>
            <person name="Hattori M."/>
            <person name="Takai K."/>
        </authorList>
    </citation>
    <scope>NUCLEOTIDE SEQUENCE</scope>
</reference>
<dbReference type="Gene3D" id="3.40.50.1010">
    <property type="entry name" value="5'-nuclease"/>
    <property type="match status" value="1"/>
</dbReference>
<protein>
    <submittedName>
        <fullName evidence="3">Hypothetical conserved protein</fullName>
    </submittedName>
</protein>
<accession>H5S9J2</accession>
<keyword evidence="1" id="KW-0460">Magnesium</keyword>
<proteinExistence type="predicted"/>
<sequence length="156" mass="17888">MNANTKIVVIDASVALKWVFNDEEAVEQAAQILNDHLTGRLAFHVPDLLGYECSNALWAAVRQGCLDENEARTALHAMRQIQFYWHSLPAIWDMAFKISIQHQRSFYDSTYLALAQQLGVWCFTGDRRLYNALGTQLPWLRWVGDYDWVAIPTTSL</sequence>
<dbReference type="AlphaFoldDB" id="H5S9J2"/>
<organism evidence="3">
    <name type="scientific">uncultured prokaryote</name>
    <dbReference type="NCBI Taxonomy" id="198431"/>
    <lineage>
        <taxon>unclassified sequences</taxon>
        <taxon>environmental samples</taxon>
    </lineage>
</organism>
<reference evidence="3" key="1">
    <citation type="journal article" date="2005" name="Environ. Microbiol.">
        <title>Genetic and functional properties of uncultivated thermophilic crenarchaeotes from a subsurface gold mine as revealed by analysis of genome fragments.</title>
        <authorList>
            <person name="Nunoura T."/>
            <person name="Hirayama H."/>
            <person name="Takami H."/>
            <person name="Oida H."/>
            <person name="Nishi S."/>
            <person name="Shimamura S."/>
            <person name="Suzuki Y."/>
            <person name="Inagaki F."/>
            <person name="Takai K."/>
            <person name="Nealson K.H."/>
            <person name="Horikoshi K."/>
        </authorList>
    </citation>
    <scope>NUCLEOTIDE SEQUENCE</scope>
</reference>